<dbReference type="PRINTS" id="PR00412">
    <property type="entry name" value="EPOXHYDRLASE"/>
</dbReference>
<dbReference type="PANTHER" id="PTHR42977:SF3">
    <property type="entry name" value="AB HYDROLASE-1 DOMAIN-CONTAINING PROTEIN"/>
    <property type="match status" value="1"/>
</dbReference>
<gene>
    <name evidence="3" type="ORF">LY89DRAFT_58600</name>
</gene>
<evidence type="ECO:0000313" key="4">
    <source>
        <dbReference type="Proteomes" id="UP000070700"/>
    </source>
</evidence>
<dbReference type="InterPro" id="IPR000073">
    <property type="entry name" value="AB_hydrolase_1"/>
</dbReference>
<evidence type="ECO:0000313" key="3">
    <source>
        <dbReference type="EMBL" id="KUJ17645.1"/>
    </source>
</evidence>
<dbReference type="Proteomes" id="UP000070700">
    <property type="component" value="Unassembled WGS sequence"/>
</dbReference>
<dbReference type="InterPro" id="IPR051340">
    <property type="entry name" value="Haloalkane_dehalogenase"/>
</dbReference>
<dbReference type="KEGG" id="psco:LY89DRAFT_58600"/>
<dbReference type="OrthoDB" id="6431331at2759"/>
<accession>A0A194XBV6</accession>
<protein>
    <submittedName>
        <fullName evidence="3">Alpha/beta hydrolase fold protein</fullName>
    </submittedName>
</protein>
<proteinExistence type="predicted"/>
<dbReference type="InterPro" id="IPR000639">
    <property type="entry name" value="Epox_hydrolase-like"/>
</dbReference>
<dbReference type="PANTHER" id="PTHR42977">
    <property type="entry name" value="HYDROLASE-RELATED"/>
    <property type="match status" value="1"/>
</dbReference>
<organism evidence="3 4">
    <name type="scientific">Mollisia scopiformis</name>
    <name type="common">Conifer needle endophyte fungus</name>
    <name type="synonym">Phialocephala scopiformis</name>
    <dbReference type="NCBI Taxonomy" id="149040"/>
    <lineage>
        <taxon>Eukaryota</taxon>
        <taxon>Fungi</taxon>
        <taxon>Dikarya</taxon>
        <taxon>Ascomycota</taxon>
        <taxon>Pezizomycotina</taxon>
        <taxon>Leotiomycetes</taxon>
        <taxon>Helotiales</taxon>
        <taxon>Mollisiaceae</taxon>
        <taxon>Mollisia</taxon>
    </lineage>
</organism>
<feature type="domain" description="AB hydrolase-1" evidence="2">
    <location>
        <begin position="27"/>
        <end position="272"/>
    </location>
</feature>
<dbReference type="GO" id="GO:0004301">
    <property type="term" value="F:epoxide hydrolase activity"/>
    <property type="evidence" value="ECO:0007669"/>
    <property type="project" value="TreeGrafter"/>
</dbReference>
<dbReference type="GeneID" id="28819078"/>
<dbReference type="RefSeq" id="XP_018072000.1">
    <property type="nucleotide sequence ID" value="XM_018209352.1"/>
</dbReference>
<dbReference type="Gene3D" id="3.40.50.1820">
    <property type="entry name" value="alpha/beta hydrolase"/>
    <property type="match status" value="1"/>
</dbReference>
<dbReference type="InParanoid" id="A0A194XBV6"/>
<dbReference type="AlphaFoldDB" id="A0A194XBV6"/>
<keyword evidence="4" id="KW-1185">Reference proteome</keyword>
<dbReference type="EMBL" id="KQ947414">
    <property type="protein sequence ID" value="KUJ17645.1"/>
    <property type="molecule type" value="Genomic_DNA"/>
</dbReference>
<reference evidence="3 4" key="1">
    <citation type="submission" date="2015-10" db="EMBL/GenBank/DDBJ databases">
        <title>Full genome of DAOMC 229536 Phialocephala scopiformis, a fungal endophyte of spruce producing the potent anti-insectan compound rugulosin.</title>
        <authorList>
            <consortium name="DOE Joint Genome Institute"/>
            <person name="Walker A.K."/>
            <person name="Frasz S.L."/>
            <person name="Seifert K.A."/>
            <person name="Miller J.D."/>
            <person name="Mondo S.J."/>
            <person name="Labutti K."/>
            <person name="Lipzen A."/>
            <person name="Dockter R."/>
            <person name="Kennedy M."/>
            <person name="Grigoriev I.V."/>
            <person name="Spatafora J.W."/>
        </authorList>
    </citation>
    <scope>NUCLEOTIDE SEQUENCE [LARGE SCALE GENOMIC DNA]</scope>
    <source>
        <strain evidence="3 4">CBS 120377</strain>
    </source>
</reference>
<sequence length="296" mass="33531">MQSHQFSTIPADGVDVFYRYAGPVDAPVILLLHGFPSSSHQFQNFIPYLAYHNYRVLAPDYPGFGFTVVPAERKYIYTFDNLSLTIAAFLDALHIQQFALFIFDYGAPIGLRIALDRPDAITAIISQNGNMYEEGLGETWGPMKKYWATDSAEDRAIIRARILSPERTIWQYTAGSPTGEKGVPPESYTLDLALMEREGNREIQLDLFRDYRTNVEMYPRFQAYLRERRPRALAVWGREDRSFVPAGAEAFRRDLENVEVGFVDAGHWALEERGEEVGGQVVEFLGRVLGSSKSGL</sequence>
<dbReference type="InterPro" id="IPR029058">
    <property type="entry name" value="AB_hydrolase_fold"/>
</dbReference>
<keyword evidence="1 3" id="KW-0378">Hydrolase</keyword>
<dbReference type="SUPFAM" id="SSF53474">
    <property type="entry name" value="alpha/beta-Hydrolases"/>
    <property type="match status" value="1"/>
</dbReference>
<evidence type="ECO:0000259" key="2">
    <source>
        <dbReference type="Pfam" id="PF00561"/>
    </source>
</evidence>
<name>A0A194XBV6_MOLSC</name>
<dbReference type="Pfam" id="PF00561">
    <property type="entry name" value="Abhydrolase_1"/>
    <property type="match status" value="1"/>
</dbReference>
<dbReference type="FunCoup" id="A0A194XBV6">
    <property type="interactions" value="824"/>
</dbReference>
<evidence type="ECO:0000256" key="1">
    <source>
        <dbReference type="ARBA" id="ARBA00022801"/>
    </source>
</evidence>